<gene>
    <name evidence="1" type="ORF">Mco01_75540</name>
</gene>
<comment type="caution">
    <text evidence="1">The sequence shown here is derived from an EMBL/GenBank/DDBJ whole genome shotgun (WGS) entry which is preliminary data.</text>
</comment>
<accession>A0ABQ4GBV2</accession>
<protein>
    <submittedName>
        <fullName evidence="1">Uncharacterized protein</fullName>
    </submittedName>
</protein>
<reference evidence="1 2" key="1">
    <citation type="submission" date="2021-01" db="EMBL/GenBank/DDBJ databases">
        <title>Whole genome shotgun sequence of Microbispora corallina NBRC 16416.</title>
        <authorList>
            <person name="Komaki H."/>
            <person name="Tamura T."/>
        </authorList>
    </citation>
    <scope>NUCLEOTIDE SEQUENCE [LARGE SCALE GENOMIC DNA]</scope>
    <source>
        <strain evidence="1 2">NBRC 16416</strain>
    </source>
</reference>
<name>A0ABQ4GBV2_9ACTN</name>
<dbReference type="Proteomes" id="UP000603904">
    <property type="component" value="Unassembled WGS sequence"/>
</dbReference>
<dbReference type="EMBL" id="BOOC01000062">
    <property type="protein sequence ID" value="GIH44554.1"/>
    <property type="molecule type" value="Genomic_DNA"/>
</dbReference>
<evidence type="ECO:0000313" key="2">
    <source>
        <dbReference type="Proteomes" id="UP000603904"/>
    </source>
</evidence>
<proteinExistence type="predicted"/>
<organism evidence="1 2">
    <name type="scientific">Microbispora corallina</name>
    <dbReference type="NCBI Taxonomy" id="83302"/>
    <lineage>
        <taxon>Bacteria</taxon>
        <taxon>Bacillati</taxon>
        <taxon>Actinomycetota</taxon>
        <taxon>Actinomycetes</taxon>
        <taxon>Streptosporangiales</taxon>
        <taxon>Streptosporangiaceae</taxon>
        <taxon>Microbispora</taxon>
    </lineage>
</organism>
<evidence type="ECO:0000313" key="1">
    <source>
        <dbReference type="EMBL" id="GIH44554.1"/>
    </source>
</evidence>
<sequence>MWLITASGAVRTTYQYKTHAGASTVHNRVAASASMNGPRRLVTNVAVPTLTSGHRALHFLPDRVLIREGKNFAEVPYQRLELTAEPVRYIESEAVPRDGQIVDSTWQYVNVTGGPDRRYKYNRQLPILLYGRLTIWDDHGLHMIWYVSRAELAEKVAKALVNASSVPPPIIQP</sequence>
<keyword evidence="2" id="KW-1185">Reference proteome</keyword>